<dbReference type="FunFam" id="1.25.40.10:FF:000470">
    <property type="entry name" value="Pentatricopeptide repeat-containing protein At5g66520"/>
    <property type="match status" value="1"/>
</dbReference>
<dbReference type="InterPro" id="IPR011990">
    <property type="entry name" value="TPR-like_helical_dom_sf"/>
</dbReference>
<dbReference type="AlphaFoldDB" id="A0A835DH15"/>
<dbReference type="SUPFAM" id="SSF81901">
    <property type="entry name" value="HCP-like"/>
    <property type="match status" value="1"/>
</dbReference>
<dbReference type="Pfam" id="PF01535">
    <property type="entry name" value="PPR"/>
    <property type="match status" value="3"/>
</dbReference>
<dbReference type="NCBIfam" id="TIGR00756">
    <property type="entry name" value="PPR"/>
    <property type="match status" value="6"/>
</dbReference>
<dbReference type="Pfam" id="PF20431">
    <property type="entry name" value="E_motif"/>
    <property type="match status" value="1"/>
</dbReference>
<protein>
    <submittedName>
        <fullName evidence="4">Uncharacterized protein</fullName>
    </submittedName>
</protein>
<dbReference type="FunFam" id="1.25.40.10:FF:000348">
    <property type="entry name" value="Pentatricopeptide repeat-containing protein chloroplastic"/>
    <property type="match status" value="1"/>
</dbReference>
<proteinExistence type="inferred from homology"/>
<comment type="caution">
    <text evidence="4">The sequence shown here is derived from an EMBL/GenBank/DDBJ whole genome shotgun (WGS) entry which is preliminary data.</text>
</comment>
<dbReference type="InterPro" id="IPR046848">
    <property type="entry name" value="E_motif"/>
</dbReference>
<dbReference type="InterPro" id="IPR002885">
    <property type="entry name" value="PPR_rpt"/>
</dbReference>
<dbReference type="InterPro" id="IPR046960">
    <property type="entry name" value="PPR_At4g14850-like_plant"/>
</dbReference>
<accession>A0A835DH15</accession>
<feature type="repeat" description="PPR" evidence="3">
    <location>
        <begin position="76"/>
        <end position="110"/>
    </location>
</feature>
<dbReference type="PANTHER" id="PTHR47926:SF436">
    <property type="entry name" value="PENTATRICOPEPTIDE REPEAT-CONTAINING PROTEIN ELI1, CHLOROPLASTIC-LIKE ISOFORM X2"/>
    <property type="match status" value="1"/>
</dbReference>
<evidence type="ECO:0000256" key="3">
    <source>
        <dbReference type="PROSITE-ProRule" id="PRU00708"/>
    </source>
</evidence>
<feature type="repeat" description="PPR" evidence="3">
    <location>
        <begin position="309"/>
        <end position="343"/>
    </location>
</feature>
<dbReference type="FunFam" id="1.25.40.10:FF:000690">
    <property type="entry name" value="Pentatricopeptide repeat-containing protein"/>
    <property type="match status" value="1"/>
</dbReference>
<organism evidence="4 5">
    <name type="scientific">Tetracentron sinense</name>
    <name type="common">Spur-leaf</name>
    <dbReference type="NCBI Taxonomy" id="13715"/>
    <lineage>
        <taxon>Eukaryota</taxon>
        <taxon>Viridiplantae</taxon>
        <taxon>Streptophyta</taxon>
        <taxon>Embryophyta</taxon>
        <taxon>Tracheophyta</taxon>
        <taxon>Spermatophyta</taxon>
        <taxon>Magnoliopsida</taxon>
        <taxon>Trochodendrales</taxon>
        <taxon>Trochodendraceae</taxon>
        <taxon>Tetracentron</taxon>
    </lineage>
</organism>
<gene>
    <name evidence="4" type="ORF">HHK36_015701</name>
</gene>
<evidence type="ECO:0000256" key="1">
    <source>
        <dbReference type="ARBA" id="ARBA00006643"/>
    </source>
</evidence>
<feature type="repeat" description="PPR" evidence="3">
    <location>
        <begin position="410"/>
        <end position="444"/>
    </location>
</feature>
<feature type="repeat" description="PPR" evidence="3">
    <location>
        <begin position="146"/>
        <end position="180"/>
    </location>
</feature>
<evidence type="ECO:0000313" key="5">
    <source>
        <dbReference type="Proteomes" id="UP000655225"/>
    </source>
</evidence>
<dbReference type="OMA" id="CAHAGWL"/>
<dbReference type="GO" id="GO:0009451">
    <property type="term" value="P:RNA modification"/>
    <property type="evidence" value="ECO:0007669"/>
    <property type="project" value="InterPro"/>
</dbReference>
<comment type="similarity">
    <text evidence="1">Belongs to the PPR family. PCMP-H subfamily.</text>
</comment>
<dbReference type="OrthoDB" id="185373at2759"/>
<dbReference type="PROSITE" id="PS51375">
    <property type="entry name" value="PPR"/>
    <property type="match status" value="6"/>
</dbReference>
<dbReference type="Pfam" id="PF13041">
    <property type="entry name" value="PPR_2"/>
    <property type="match status" value="3"/>
</dbReference>
<evidence type="ECO:0000313" key="4">
    <source>
        <dbReference type="EMBL" id="KAF8399829.1"/>
    </source>
</evidence>
<dbReference type="PANTHER" id="PTHR47926">
    <property type="entry name" value="PENTATRICOPEPTIDE REPEAT-CONTAINING PROTEIN"/>
    <property type="match status" value="1"/>
</dbReference>
<evidence type="ECO:0000256" key="2">
    <source>
        <dbReference type="ARBA" id="ARBA00022737"/>
    </source>
</evidence>
<dbReference type="GO" id="GO:0003729">
    <property type="term" value="F:mRNA binding"/>
    <property type="evidence" value="ECO:0007669"/>
    <property type="project" value="UniProtKB-ARBA"/>
</dbReference>
<reference evidence="4 5" key="1">
    <citation type="submission" date="2020-04" db="EMBL/GenBank/DDBJ databases">
        <title>Plant Genome Project.</title>
        <authorList>
            <person name="Zhang R.-G."/>
        </authorList>
    </citation>
    <scope>NUCLEOTIDE SEQUENCE [LARGE SCALE GENOMIC DNA]</scope>
    <source>
        <strain evidence="4">YNK0</strain>
        <tissue evidence="4">Leaf</tissue>
    </source>
</reference>
<dbReference type="Proteomes" id="UP000655225">
    <property type="component" value="Unassembled WGS sequence"/>
</dbReference>
<dbReference type="EMBL" id="JABCRI010000010">
    <property type="protein sequence ID" value="KAF8399829.1"/>
    <property type="molecule type" value="Genomic_DNA"/>
</dbReference>
<dbReference type="Gene3D" id="1.25.40.10">
    <property type="entry name" value="Tetratricopeptide repeat domain"/>
    <property type="match status" value="4"/>
</dbReference>
<sequence>MSKSIASKLILKNPCLPLLETCRSMVELKQIHAQILRTGLSDDNVASTKIFETSTLLNSPNFDYARRLFDQIKTPNTFVWNTMIRAHSKTRNPDHSIALYKEMLQRGTKPNGITLAFVSKACTDQGKLQVLWGIHAQILEFGLCSDVFVLNSLVHCYSVCGSIDSARRVFDELHQRDLISWTLVINGYVQSNRAKEAIDLFFLSREEKVGLDEVIVVAIFTACAQLRDLNLGRRLECLVRESGIEFNSYMINALIDMYSKCGSIADARTHFDEMVDKNMVSWNSMVSGYGRSKNMDVAKRIFDQMPKKNEISWSALLNGYAQNGDFKEALIVFREMQAEGIVPNDASITGAITACAHLGALELGQQIHLSLDEHKLRNDVVLSTALVDMYVKCGCLEISRQLFDAILKKNLVSFNVMILGYAIHGRASDCLDVFFEMVKAGLGPDSVTFVGILSACAYAGWLEEGKKYFILMTTVYGITPQAEHISCMVHLMGRAGLLHQAHDFIKASPVKPDVATWGALLSACKIHGNVELGESIARRILELDPCHGGAYVLLSSIYAAANKWDEVTEMRKKMKEIGIENRPGWSWIELNGKIHKFCVGDNLHPEISEIFWILGLMEFQTE</sequence>
<name>A0A835DH15_TETSI</name>
<keyword evidence="5" id="KW-1185">Reference proteome</keyword>
<feature type="repeat" description="PPR" evidence="3">
    <location>
        <begin position="278"/>
        <end position="308"/>
    </location>
</feature>
<keyword evidence="2" id="KW-0677">Repeat</keyword>
<feature type="repeat" description="PPR" evidence="3">
    <location>
        <begin position="247"/>
        <end position="277"/>
    </location>
</feature>